<evidence type="ECO:0000256" key="2">
    <source>
        <dbReference type="ARBA" id="ARBA00006524"/>
    </source>
</evidence>
<dbReference type="Proteomes" id="UP000694925">
    <property type="component" value="Unplaced"/>
</dbReference>
<sequence length="167" mass="19376">MSNSKEFFLSVTQRVFSNWTALKMAVEYGMGTKDRAVDFCPYMTDVIFMNDDLKSKDIADVLEDYMDDQFNTELEDGSAIQVAEELYRFYRYCVRKEESVALEEFSKLSPLQPWLLTNEPVKSAQKSQALKNDSSDTEEEEEEEEAEAPVAMEVDDGWTEVKSRRKR</sequence>
<evidence type="ECO:0000256" key="1">
    <source>
        <dbReference type="ARBA" id="ARBA00002210"/>
    </source>
</evidence>
<gene>
    <name evidence="7" type="primary">LOC108622531</name>
</gene>
<proteinExistence type="inferred from homology"/>
<evidence type="ECO:0000256" key="5">
    <source>
        <dbReference type="SAM" id="MobiDB-lite"/>
    </source>
</evidence>
<accession>A0AAJ7IT77</accession>
<name>A0AAJ7IT77_9HYME</name>
<comment type="function">
    <text evidence="1">May be involved in 20S pre-rRNA processing.</text>
</comment>
<keyword evidence="4" id="KW-0698">rRNA processing</keyword>
<protein>
    <recommendedName>
        <fullName evidence="3">Pre-rRNA-processing protein TSR2 homolog</fullName>
    </recommendedName>
</protein>
<evidence type="ECO:0000256" key="4">
    <source>
        <dbReference type="ARBA" id="ARBA00022552"/>
    </source>
</evidence>
<evidence type="ECO:0000313" key="7">
    <source>
        <dbReference type="RefSeq" id="XP_017875949.1"/>
    </source>
</evidence>
<feature type="region of interest" description="Disordered" evidence="5">
    <location>
        <begin position="121"/>
        <end position="167"/>
    </location>
</feature>
<dbReference type="InterPro" id="IPR019398">
    <property type="entry name" value="Pre-rRNA_process_TSR2"/>
</dbReference>
<dbReference type="PANTHER" id="PTHR21250">
    <property type="entry name" value="PRE-RRNA-PROCESSING PROTEIN TSR2 HOMOLOG"/>
    <property type="match status" value="1"/>
</dbReference>
<evidence type="ECO:0000256" key="3">
    <source>
        <dbReference type="ARBA" id="ARBA00017551"/>
    </source>
</evidence>
<dbReference type="RefSeq" id="XP_017875949.1">
    <property type="nucleotide sequence ID" value="XM_018020460.2"/>
</dbReference>
<keyword evidence="6" id="KW-1185">Reference proteome</keyword>
<organism evidence="6 7">
    <name type="scientific">Ceratina calcarata</name>
    <dbReference type="NCBI Taxonomy" id="156304"/>
    <lineage>
        <taxon>Eukaryota</taxon>
        <taxon>Metazoa</taxon>
        <taxon>Ecdysozoa</taxon>
        <taxon>Arthropoda</taxon>
        <taxon>Hexapoda</taxon>
        <taxon>Insecta</taxon>
        <taxon>Pterygota</taxon>
        <taxon>Neoptera</taxon>
        <taxon>Endopterygota</taxon>
        <taxon>Hymenoptera</taxon>
        <taxon>Apocrita</taxon>
        <taxon>Aculeata</taxon>
        <taxon>Apoidea</taxon>
        <taxon>Anthophila</taxon>
        <taxon>Apidae</taxon>
        <taxon>Ceratina</taxon>
        <taxon>Zadontomerus</taxon>
    </lineage>
</organism>
<comment type="similarity">
    <text evidence="2">Belongs to the TSR2 family.</text>
</comment>
<dbReference type="AlphaFoldDB" id="A0AAJ7IT77"/>
<dbReference type="KEGG" id="ccal:108622531"/>
<dbReference type="Pfam" id="PF10273">
    <property type="entry name" value="WGG"/>
    <property type="match status" value="1"/>
</dbReference>
<feature type="compositionally biased region" description="Acidic residues" evidence="5">
    <location>
        <begin position="135"/>
        <end position="158"/>
    </location>
</feature>
<evidence type="ECO:0000313" key="6">
    <source>
        <dbReference type="Proteomes" id="UP000694925"/>
    </source>
</evidence>
<dbReference type="GO" id="GO:0006364">
    <property type="term" value="P:rRNA processing"/>
    <property type="evidence" value="ECO:0007669"/>
    <property type="project" value="UniProtKB-KW"/>
</dbReference>
<reference evidence="7" key="1">
    <citation type="submission" date="2025-08" db="UniProtKB">
        <authorList>
            <consortium name="RefSeq"/>
        </authorList>
    </citation>
    <scope>IDENTIFICATION</scope>
    <source>
        <tissue evidence="7">Whole body</tissue>
    </source>
</reference>
<dbReference type="GeneID" id="108622531"/>